<evidence type="ECO:0000313" key="12">
    <source>
        <dbReference type="Proteomes" id="UP000002279"/>
    </source>
</evidence>
<keyword evidence="6 9" id="KW-0687">Ribonucleoprotein</keyword>
<evidence type="ECO:0000256" key="5">
    <source>
        <dbReference type="ARBA" id="ARBA00023128"/>
    </source>
</evidence>
<dbReference type="GO" id="GO:0032543">
    <property type="term" value="P:mitochondrial translation"/>
    <property type="evidence" value="ECO:0000318"/>
    <property type="project" value="GO_Central"/>
</dbReference>
<comment type="similarity">
    <text evidence="2 9">Belongs to the universal ribosomal protein uL16 family.</text>
</comment>
<organism evidence="11 12">
    <name type="scientific">Ornithorhynchus anatinus</name>
    <name type="common">Duckbill platypus</name>
    <dbReference type="NCBI Taxonomy" id="9258"/>
    <lineage>
        <taxon>Eukaryota</taxon>
        <taxon>Metazoa</taxon>
        <taxon>Chordata</taxon>
        <taxon>Craniata</taxon>
        <taxon>Vertebrata</taxon>
        <taxon>Euteleostomi</taxon>
        <taxon>Mammalia</taxon>
        <taxon>Monotremata</taxon>
        <taxon>Ornithorhynchidae</taxon>
        <taxon>Ornithorhynchus</taxon>
    </lineage>
</organism>
<evidence type="ECO:0000256" key="8">
    <source>
        <dbReference type="ARBA" id="ARBA00035440"/>
    </source>
</evidence>
<evidence type="ECO:0000256" key="9">
    <source>
        <dbReference type="RuleBase" id="RU004413"/>
    </source>
</evidence>
<dbReference type="Bgee" id="ENSOANG00000041332">
    <property type="expression patterns" value="Expressed in heart and 7 other cell types or tissues"/>
</dbReference>
<dbReference type="InterPro" id="IPR016180">
    <property type="entry name" value="Ribosomal_uL16_dom"/>
</dbReference>
<dbReference type="SUPFAM" id="SSF54686">
    <property type="entry name" value="Ribosomal protein L16p/L10e"/>
    <property type="match status" value="1"/>
</dbReference>
<dbReference type="InParanoid" id="A0A6I8NE70"/>
<dbReference type="OMA" id="WGHMEMM"/>
<keyword evidence="12" id="KW-1185">Reference proteome</keyword>
<keyword evidence="3" id="KW-0809">Transit peptide</keyword>
<dbReference type="InterPro" id="IPR000114">
    <property type="entry name" value="Ribosomal_uL16_bact-type"/>
</dbReference>
<keyword evidence="5" id="KW-0496">Mitochondrion</keyword>
<reference evidence="11" key="2">
    <citation type="submission" date="2025-08" db="UniProtKB">
        <authorList>
            <consortium name="Ensembl"/>
        </authorList>
    </citation>
    <scope>IDENTIFICATION</scope>
    <source>
        <strain evidence="11">Glennie</strain>
    </source>
</reference>
<evidence type="ECO:0000256" key="4">
    <source>
        <dbReference type="ARBA" id="ARBA00022980"/>
    </source>
</evidence>
<dbReference type="KEGG" id="oaa:100088221"/>
<dbReference type="GO" id="GO:0019843">
    <property type="term" value="F:rRNA binding"/>
    <property type="evidence" value="ECO:0000318"/>
    <property type="project" value="GO_Central"/>
</dbReference>
<evidence type="ECO:0000256" key="6">
    <source>
        <dbReference type="ARBA" id="ARBA00023274"/>
    </source>
</evidence>
<dbReference type="OrthoDB" id="268521at2759"/>
<evidence type="ECO:0000256" key="3">
    <source>
        <dbReference type="ARBA" id="ARBA00022946"/>
    </source>
</evidence>
<proteinExistence type="inferred from homology"/>
<dbReference type="InterPro" id="IPR036920">
    <property type="entry name" value="Ribosomal_uL16_sf"/>
</dbReference>
<evidence type="ECO:0000256" key="1">
    <source>
        <dbReference type="ARBA" id="ARBA00004173"/>
    </source>
</evidence>
<evidence type="ECO:0000313" key="11">
    <source>
        <dbReference type="Ensembl" id="ENSOANP00000039543.1"/>
    </source>
</evidence>
<dbReference type="Gene3D" id="3.90.1170.10">
    <property type="entry name" value="Ribosomal protein L10e/L16"/>
    <property type="match status" value="1"/>
</dbReference>
<dbReference type="CTD" id="54948"/>
<keyword evidence="4 9" id="KW-0689">Ribosomal protein</keyword>
<dbReference type="Ensembl" id="ENSOANT00000074791.1">
    <property type="protein sequence ID" value="ENSOANP00000039543.1"/>
    <property type="gene ID" value="ENSOANG00000041332.1"/>
</dbReference>
<accession>A0A6I8NE70</accession>
<dbReference type="GeneTree" id="ENSGT00390000002038"/>
<reference evidence="11 12" key="1">
    <citation type="journal article" date="2008" name="Nature">
        <title>Genome analysis of the platypus reveals unique signatures of evolution.</title>
        <authorList>
            <person name="Warren W.C."/>
            <person name="Hillier L.W."/>
            <person name="Marshall Graves J.A."/>
            <person name="Birney E."/>
            <person name="Ponting C.P."/>
            <person name="Grutzner F."/>
            <person name="Belov K."/>
            <person name="Miller W."/>
            <person name="Clarke L."/>
            <person name="Chinwalla A.T."/>
            <person name="Yang S.P."/>
            <person name="Heger A."/>
            <person name="Locke D.P."/>
            <person name="Miethke P."/>
            <person name="Waters P.D."/>
            <person name="Veyrunes F."/>
            <person name="Fulton L."/>
            <person name="Fulton B."/>
            <person name="Graves T."/>
            <person name="Wallis J."/>
            <person name="Puente X.S."/>
            <person name="Lopez-Otin C."/>
            <person name="Ordonez G.R."/>
            <person name="Eichler E.E."/>
            <person name="Chen L."/>
            <person name="Cheng Z."/>
            <person name="Deakin J.E."/>
            <person name="Alsop A."/>
            <person name="Thompson K."/>
            <person name="Kirby P."/>
            <person name="Papenfuss A.T."/>
            <person name="Wakefield M.J."/>
            <person name="Olender T."/>
            <person name="Lancet D."/>
            <person name="Huttley G.A."/>
            <person name="Smit A.F."/>
            <person name="Pask A."/>
            <person name="Temple-Smith P."/>
            <person name="Batzer M.A."/>
            <person name="Walker J.A."/>
            <person name="Konkel M.K."/>
            <person name="Harris R.S."/>
            <person name="Whittington C.M."/>
            <person name="Wong E.S."/>
            <person name="Gemmell N.J."/>
            <person name="Buschiazzo E."/>
            <person name="Vargas Jentzsch I.M."/>
            <person name="Merkel A."/>
            <person name="Schmitz J."/>
            <person name="Zemann A."/>
            <person name="Churakov G."/>
            <person name="Kriegs J.O."/>
            <person name="Brosius J."/>
            <person name="Murchison E.P."/>
            <person name="Sachidanandam R."/>
            <person name="Smith C."/>
            <person name="Hannon G.J."/>
            <person name="Tsend-Ayush E."/>
            <person name="McMillan D."/>
            <person name="Attenborough R."/>
            <person name="Rens W."/>
            <person name="Ferguson-Smith M."/>
            <person name="Lefevre C.M."/>
            <person name="Sharp J.A."/>
            <person name="Nicholas K.R."/>
            <person name="Ray D.A."/>
            <person name="Kube M."/>
            <person name="Reinhardt R."/>
            <person name="Pringle T.H."/>
            <person name="Taylor J."/>
            <person name="Jones R.C."/>
            <person name="Nixon B."/>
            <person name="Dacheux J.L."/>
            <person name="Niwa H."/>
            <person name="Sekita Y."/>
            <person name="Huang X."/>
            <person name="Stark A."/>
            <person name="Kheradpour P."/>
            <person name="Kellis M."/>
            <person name="Flicek P."/>
            <person name="Chen Y."/>
            <person name="Webber C."/>
            <person name="Hardison R."/>
            <person name="Nelson J."/>
            <person name="Hallsworth-Pepin K."/>
            <person name="Delehaunty K."/>
            <person name="Markovic C."/>
            <person name="Minx P."/>
            <person name="Feng Y."/>
            <person name="Kremitzki C."/>
            <person name="Mitreva M."/>
            <person name="Glasscock J."/>
            <person name="Wylie T."/>
            <person name="Wohldmann P."/>
            <person name="Thiru P."/>
            <person name="Nhan M.N."/>
            <person name="Pohl C.S."/>
            <person name="Smith S.M."/>
            <person name="Hou S."/>
            <person name="Nefedov M."/>
            <person name="de Jong P.J."/>
            <person name="Renfree M.B."/>
            <person name="Mardis E.R."/>
            <person name="Wilson R.K."/>
        </authorList>
    </citation>
    <scope>NUCLEOTIDE SEQUENCE [LARGE SCALE GENOMIC DNA]</scope>
    <source>
        <strain evidence="11 12">Glennie</strain>
    </source>
</reference>
<feature type="region of interest" description="Disordered" evidence="10">
    <location>
        <begin position="1"/>
        <end position="23"/>
    </location>
</feature>
<dbReference type="AlphaFoldDB" id="A0A6I8NE70"/>
<reference evidence="11" key="3">
    <citation type="submission" date="2025-09" db="UniProtKB">
        <authorList>
            <consortium name="Ensembl"/>
        </authorList>
    </citation>
    <scope>IDENTIFICATION</scope>
    <source>
        <strain evidence="11">Glennie</strain>
    </source>
</reference>
<dbReference type="RefSeq" id="XP_028915668.1">
    <property type="nucleotide sequence ID" value="XM_029059835.2"/>
</dbReference>
<dbReference type="FunFam" id="3.90.1170.10:FF:000005">
    <property type="entry name" value="39S ribosomal protein L16, mitochondrial"/>
    <property type="match status" value="1"/>
</dbReference>
<sequence length="250" mass="28313">MWRRLAQAPGLRPSGRPAGSGLTQPLAGMKTFLPVPAYEDISIPDKPKLKFVERMPLVPKTRREPRNLSDIRGPSTEATEFTEGDFGILALGGGYLRWGHFEMMRLTINRSLDPKNMFAIWRVPAPYKPITRKGVGQRMGGGKGAIDHYVSAVKAGRLIVEVGGRCEFGEVEWFLNKVAHKLPFEAKAVSRESLANMRKAHEERKLNNQNPWTFERVITSNMLGMRKVLSPYDLTHKGQYWGCFYMPERV</sequence>
<dbReference type="GO" id="GO:0005743">
    <property type="term" value="C:mitochondrial inner membrane"/>
    <property type="evidence" value="ECO:0007669"/>
    <property type="project" value="UniProtKB-ARBA"/>
</dbReference>
<dbReference type="PRINTS" id="PR00060">
    <property type="entry name" value="RIBOSOMALL16"/>
</dbReference>
<gene>
    <name evidence="11" type="primary">MRPL16</name>
</gene>
<evidence type="ECO:0000256" key="2">
    <source>
        <dbReference type="ARBA" id="ARBA00008931"/>
    </source>
</evidence>
<dbReference type="Proteomes" id="UP000002279">
    <property type="component" value="Chromosome 3"/>
</dbReference>
<dbReference type="PANTHER" id="PTHR12220:SF13">
    <property type="entry name" value="LARGE RIBOSOMAL SUBUNIT PROTEIN UL16M"/>
    <property type="match status" value="1"/>
</dbReference>
<dbReference type="GO" id="GO:0005762">
    <property type="term" value="C:mitochondrial large ribosomal subunit"/>
    <property type="evidence" value="ECO:0000318"/>
    <property type="project" value="GO_Central"/>
</dbReference>
<evidence type="ECO:0000256" key="10">
    <source>
        <dbReference type="SAM" id="MobiDB-lite"/>
    </source>
</evidence>
<dbReference type="CDD" id="cd01433">
    <property type="entry name" value="Ribosomal_L16_L10e"/>
    <property type="match status" value="1"/>
</dbReference>
<comment type="subcellular location">
    <subcellularLocation>
        <location evidence="1">Mitochondrion</location>
    </subcellularLocation>
</comment>
<dbReference type="FunCoup" id="A0A6I8NE70">
    <property type="interactions" value="1144"/>
</dbReference>
<dbReference type="GO" id="GO:0003735">
    <property type="term" value="F:structural constituent of ribosome"/>
    <property type="evidence" value="ECO:0000318"/>
    <property type="project" value="GO_Central"/>
</dbReference>
<name>A0A6I8NE70_ORNAN</name>
<evidence type="ECO:0000256" key="7">
    <source>
        <dbReference type="ARBA" id="ARBA00035302"/>
    </source>
</evidence>
<dbReference type="InterPro" id="IPR047873">
    <property type="entry name" value="Ribosomal_uL16"/>
</dbReference>
<dbReference type="GeneID" id="100088221"/>
<dbReference type="Pfam" id="PF00252">
    <property type="entry name" value="Ribosomal_L16"/>
    <property type="match status" value="1"/>
</dbReference>
<dbReference type="PANTHER" id="PTHR12220">
    <property type="entry name" value="50S/60S RIBOSOMAL PROTEIN L16"/>
    <property type="match status" value="1"/>
</dbReference>
<protein>
    <recommendedName>
        <fullName evidence="7">Large ribosomal subunit protein uL16m</fullName>
    </recommendedName>
    <alternativeName>
        <fullName evidence="8">39S ribosomal protein L16, mitochondrial</fullName>
    </alternativeName>
</protein>